<gene>
    <name evidence="1" type="ORF">F2Q68_00014248</name>
</gene>
<organism evidence="1 2">
    <name type="scientific">Brassica cretica</name>
    <name type="common">Mustard</name>
    <dbReference type="NCBI Taxonomy" id="69181"/>
    <lineage>
        <taxon>Eukaryota</taxon>
        <taxon>Viridiplantae</taxon>
        <taxon>Streptophyta</taxon>
        <taxon>Embryophyta</taxon>
        <taxon>Tracheophyta</taxon>
        <taxon>Spermatophyta</taxon>
        <taxon>Magnoliopsida</taxon>
        <taxon>eudicotyledons</taxon>
        <taxon>Gunneridae</taxon>
        <taxon>Pentapetalae</taxon>
        <taxon>rosids</taxon>
        <taxon>malvids</taxon>
        <taxon>Brassicales</taxon>
        <taxon>Brassicaceae</taxon>
        <taxon>Brassiceae</taxon>
        <taxon>Brassica</taxon>
    </lineage>
</organism>
<evidence type="ECO:0000313" key="2">
    <source>
        <dbReference type="Proteomes" id="UP000712281"/>
    </source>
</evidence>
<dbReference type="Proteomes" id="UP000712281">
    <property type="component" value="Unassembled WGS sequence"/>
</dbReference>
<comment type="caution">
    <text evidence="1">The sequence shown here is derived from an EMBL/GenBank/DDBJ whole genome shotgun (WGS) entry which is preliminary data.</text>
</comment>
<dbReference type="AlphaFoldDB" id="A0A8S9HNQ8"/>
<name>A0A8S9HNQ8_BRACR</name>
<dbReference type="EMBL" id="QGKW02001940">
    <property type="protein sequence ID" value="KAF2559034.1"/>
    <property type="molecule type" value="Genomic_DNA"/>
</dbReference>
<sequence length="116" mass="12657">MVLIYVKFVEWVSNCSEEWSFVVDTSRRGRMVTLETTTPLEKLKWIVCEDYGVDHIVLNTEPTPNRLRRVVSSGAFPAGRIVLVVAAAVDAVMFPTAVTVASVAAMLSGVVVTSVV</sequence>
<reference evidence="1" key="1">
    <citation type="submission" date="2019-12" db="EMBL/GenBank/DDBJ databases">
        <title>Genome sequencing and annotation of Brassica cretica.</title>
        <authorList>
            <person name="Studholme D.J."/>
            <person name="Sarris P.F."/>
        </authorList>
    </citation>
    <scope>NUCLEOTIDE SEQUENCE</scope>
    <source>
        <strain evidence="1">PFS-001/15</strain>
        <tissue evidence="1">Leaf</tissue>
    </source>
</reference>
<protein>
    <submittedName>
        <fullName evidence="1">Uncharacterized protein</fullName>
    </submittedName>
</protein>
<evidence type="ECO:0000313" key="1">
    <source>
        <dbReference type="EMBL" id="KAF2559034.1"/>
    </source>
</evidence>
<proteinExistence type="predicted"/>
<accession>A0A8S9HNQ8</accession>